<dbReference type="EMBL" id="FPBX01000031">
    <property type="protein sequence ID" value="SFU88983.1"/>
    <property type="molecule type" value="Genomic_DNA"/>
</dbReference>
<accession>A0A1I7JV00</accession>
<evidence type="ECO:0000256" key="1">
    <source>
        <dbReference type="ARBA" id="ARBA00023004"/>
    </source>
</evidence>
<dbReference type="AlphaFoldDB" id="A0A1I7JV00"/>
<reference evidence="3 4" key="1">
    <citation type="submission" date="2016-10" db="EMBL/GenBank/DDBJ databases">
        <authorList>
            <person name="de Groot N.N."/>
        </authorList>
    </citation>
    <scope>NUCLEOTIDE SEQUENCE [LARGE SCALE GENOMIC DNA]</scope>
    <source>
        <strain evidence="3 4">R-24608</strain>
    </source>
</reference>
<organism evidence="3 4">
    <name type="scientific">Paenacidovorax caeni</name>
    <dbReference type="NCBI Taxonomy" id="343013"/>
    <lineage>
        <taxon>Bacteria</taxon>
        <taxon>Pseudomonadati</taxon>
        <taxon>Pseudomonadota</taxon>
        <taxon>Betaproteobacteria</taxon>
        <taxon>Burkholderiales</taxon>
        <taxon>Comamonadaceae</taxon>
        <taxon>Paenacidovorax</taxon>
    </lineage>
</organism>
<gene>
    <name evidence="3" type="ORF">SAMN04489707_103136</name>
</gene>
<keyword evidence="4" id="KW-1185">Reference proteome</keyword>
<evidence type="ECO:0000313" key="3">
    <source>
        <dbReference type="EMBL" id="SFU88983.1"/>
    </source>
</evidence>
<name>A0A1I7JV00_9BURK</name>
<dbReference type="InterPro" id="IPR007167">
    <property type="entry name" value="Fe-transptr_FeoA-like"/>
</dbReference>
<dbReference type="InterPro" id="IPR038157">
    <property type="entry name" value="FeoA_core_dom"/>
</dbReference>
<dbReference type="InterPro" id="IPR008988">
    <property type="entry name" value="Transcriptional_repressor_C"/>
</dbReference>
<dbReference type="Proteomes" id="UP000183656">
    <property type="component" value="Unassembled WGS sequence"/>
</dbReference>
<dbReference type="SMART" id="SM00899">
    <property type="entry name" value="FeoA"/>
    <property type="match status" value="1"/>
</dbReference>
<evidence type="ECO:0000259" key="2">
    <source>
        <dbReference type="SMART" id="SM00899"/>
    </source>
</evidence>
<sequence>MIMRIGFIDCGYIATTVHMTSHATGGPAGPHATLGLDALPSATTAHVVALAAAQDAQQQELLLRLMEIGFLPGEPVRVIGRGFPGGDPLAVRVGQATFALRRHEAALVQVQAEGAA</sequence>
<dbReference type="STRING" id="343013.SAMN04489707_103136"/>
<evidence type="ECO:0000313" key="4">
    <source>
        <dbReference type="Proteomes" id="UP000183656"/>
    </source>
</evidence>
<dbReference type="Pfam" id="PF04023">
    <property type="entry name" value="FeoA"/>
    <property type="match status" value="1"/>
</dbReference>
<dbReference type="GO" id="GO:0046914">
    <property type="term" value="F:transition metal ion binding"/>
    <property type="evidence" value="ECO:0007669"/>
    <property type="project" value="InterPro"/>
</dbReference>
<dbReference type="Gene3D" id="2.30.30.90">
    <property type="match status" value="1"/>
</dbReference>
<protein>
    <submittedName>
        <fullName evidence="3">Ferrous iron transport protein A</fullName>
    </submittedName>
</protein>
<proteinExistence type="predicted"/>
<keyword evidence="1" id="KW-0408">Iron</keyword>
<dbReference type="SUPFAM" id="SSF50037">
    <property type="entry name" value="C-terminal domain of transcriptional repressors"/>
    <property type="match status" value="1"/>
</dbReference>
<feature type="domain" description="Ferrous iron transporter FeoA-like" evidence="2">
    <location>
        <begin position="34"/>
        <end position="112"/>
    </location>
</feature>